<accession>A0AAP0KSV3</accession>
<gene>
    <name evidence="3" type="ORF">Scep_004525</name>
</gene>
<comment type="caution">
    <text evidence="3">The sequence shown here is derived from an EMBL/GenBank/DDBJ whole genome shotgun (WGS) entry which is preliminary data.</text>
</comment>
<name>A0AAP0KSV3_9MAGN</name>
<organism evidence="3 4">
    <name type="scientific">Stephania cephalantha</name>
    <dbReference type="NCBI Taxonomy" id="152367"/>
    <lineage>
        <taxon>Eukaryota</taxon>
        <taxon>Viridiplantae</taxon>
        <taxon>Streptophyta</taxon>
        <taxon>Embryophyta</taxon>
        <taxon>Tracheophyta</taxon>
        <taxon>Spermatophyta</taxon>
        <taxon>Magnoliopsida</taxon>
        <taxon>Ranunculales</taxon>
        <taxon>Menispermaceae</taxon>
        <taxon>Menispermoideae</taxon>
        <taxon>Cissampelideae</taxon>
        <taxon>Stephania</taxon>
    </lineage>
</organism>
<keyword evidence="2" id="KW-1133">Transmembrane helix</keyword>
<feature type="transmembrane region" description="Helical" evidence="2">
    <location>
        <begin position="67"/>
        <end position="84"/>
    </location>
</feature>
<evidence type="ECO:0000256" key="2">
    <source>
        <dbReference type="SAM" id="Phobius"/>
    </source>
</evidence>
<sequence>MVTRSRFPISKPHRTSSTNSQFTPSKHPKKWVPHRVVVVVVVAAAVAAAAATAASSRSSSSSSSSNTPSIIIPAAVAAELYLVIL</sequence>
<feature type="region of interest" description="Disordered" evidence="1">
    <location>
        <begin position="1"/>
        <end position="29"/>
    </location>
</feature>
<protein>
    <submittedName>
        <fullName evidence="3">Uncharacterized protein</fullName>
    </submittedName>
</protein>
<proteinExistence type="predicted"/>
<keyword evidence="2" id="KW-0472">Membrane</keyword>
<keyword evidence="4" id="KW-1185">Reference proteome</keyword>
<keyword evidence="2" id="KW-0812">Transmembrane</keyword>
<feature type="transmembrane region" description="Helical" evidence="2">
    <location>
        <begin position="36"/>
        <end position="55"/>
    </location>
</feature>
<feature type="compositionally biased region" description="Polar residues" evidence="1">
    <location>
        <begin position="15"/>
        <end position="24"/>
    </location>
</feature>
<evidence type="ECO:0000313" key="4">
    <source>
        <dbReference type="Proteomes" id="UP001419268"/>
    </source>
</evidence>
<evidence type="ECO:0000313" key="3">
    <source>
        <dbReference type="EMBL" id="KAK9157951.1"/>
    </source>
</evidence>
<dbReference type="Proteomes" id="UP001419268">
    <property type="component" value="Unassembled WGS sequence"/>
</dbReference>
<dbReference type="EMBL" id="JBBNAG010000002">
    <property type="protein sequence ID" value="KAK9157951.1"/>
    <property type="molecule type" value="Genomic_DNA"/>
</dbReference>
<dbReference type="AlphaFoldDB" id="A0AAP0KSV3"/>
<evidence type="ECO:0000256" key="1">
    <source>
        <dbReference type="SAM" id="MobiDB-lite"/>
    </source>
</evidence>
<reference evidence="3 4" key="1">
    <citation type="submission" date="2024-01" db="EMBL/GenBank/DDBJ databases">
        <title>Genome assemblies of Stephania.</title>
        <authorList>
            <person name="Yang L."/>
        </authorList>
    </citation>
    <scope>NUCLEOTIDE SEQUENCE [LARGE SCALE GENOMIC DNA]</scope>
    <source>
        <strain evidence="3">JXDWG</strain>
        <tissue evidence="3">Leaf</tissue>
    </source>
</reference>